<proteinExistence type="predicted"/>
<keyword evidence="2" id="KW-1185">Reference proteome</keyword>
<protein>
    <submittedName>
        <fullName evidence="1">Uncharacterized protein</fullName>
    </submittedName>
</protein>
<accession>A0ACC8X9I5</accession>
<organism evidence="1 2">
    <name type="scientific">Candidatus Epulonipiscium fishelsonii</name>
    <dbReference type="NCBI Taxonomy" id="77094"/>
    <lineage>
        <taxon>Bacteria</taxon>
        <taxon>Bacillati</taxon>
        <taxon>Bacillota</taxon>
        <taxon>Clostridia</taxon>
        <taxon>Lachnospirales</taxon>
        <taxon>Lachnospiraceae</taxon>
        <taxon>Candidatus Epulonipiscium</taxon>
    </lineage>
</organism>
<reference evidence="1" key="1">
    <citation type="submission" date="2016-08" db="EMBL/GenBank/DDBJ databases">
        <authorList>
            <person name="Ngugi D.K."/>
            <person name="Miyake S."/>
            <person name="Stingl U."/>
        </authorList>
    </citation>
    <scope>NUCLEOTIDE SEQUENCE</scope>
    <source>
        <strain evidence="1">SCG-B11WGA-EpuloA1</strain>
    </source>
</reference>
<dbReference type="EMBL" id="LJDB01000078">
    <property type="protein sequence ID" value="ONI38791.1"/>
    <property type="molecule type" value="Genomic_DNA"/>
</dbReference>
<dbReference type="Proteomes" id="UP000188605">
    <property type="component" value="Unassembled WGS sequence"/>
</dbReference>
<evidence type="ECO:0000313" key="1">
    <source>
        <dbReference type="EMBL" id="ONI38791.1"/>
    </source>
</evidence>
<sequence length="681" mass="80521">MIFKSDLEDNLATCYKDSTGRDINFQNPQTFNEKMQWCKLYDNNPLKTKLSDKYEVRKWIANKIGKKYLIDSIGIYENFNEIEWNNLPQQFVIKTTHGWDQNIIVKDKNIFDKNKAKLQIEKWLNYNFFKLSLEMQYKDIKPRIIIEKYIENFDNQLYDYKFWCFNGKVEYIMFIGKQDPSDITRIFFNREWERQPFTFNAKLKEIEIPKPDNLNEMIEIAEILSKEFPHVRVDLYSLNNGEIKFGEMTFTTHSGVAEWNLPEIDLKLGQLFNIEPLKDKLTNQYNNSKVIFFTPIYNAINTIERAYKSLANQTDKNWIWHVVDDASTDGTYELLQKLSNEDNRIILHRNKVNNVIDEGNDIVDIGVMYSDIDYFAVLDADDEYMSDFIEDCKTYAIANNLDMVVVGREDSVDGKYINRSMMNKYLILTKAEKERDFLKWLKCMGTYWGKLFKISTLKKINRDNLIYQHVNGHDAAFAIEMFRKATNIGILNKAYYRYYIYPNSKLRTWRKGRIEAYAKIGDLMEQYLLEYKDIISATNKKVIQFYCVGMMLSAVEALLKADLSEHEKQQEFLKIGRVKYIKELMADEGFDEWCNNLSGQKDIKKNCFTLIKDWMLSQTDIEDDLILEFCETGQLFCASMNDEEGWLQFKILHANALIELGNNMIEQGEQEIQELEKILNI</sequence>
<gene>
    <name evidence="1" type="ORF">AN396_09915</name>
</gene>
<name>A0ACC8X9I5_9FIRM</name>
<evidence type="ECO:0000313" key="2">
    <source>
        <dbReference type="Proteomes" id="UP000188605"/>
    </source>
</evidence>
<comment type="caution">
    <text evidence="1">The sequence shown here is derived from an EMBL/GenBank/DDBJ whole genome shotgun (WGS) entry which is preliminary data.</text>
</comment>